<dbReference type="EMBL" id="JACHHR010000004">
    <property type="protein sequence ID" value="MBB5212903.1"/>
    <property type="molecule type" value="Genomic_DNA"/>
</dbReference>
<name>A0AA89TI32_9GAMM</name>
<organism evidence="1 2">
    <name type="scientific">Microbulbifer hydrolyticus</name>
    <dbReference type="NCBI Taxonomy" id="48074"/>
    <lineage>
        <taxon>Bacteria</taxon>
        <taxon>Pseudomonadati</taxon>
        <taxon>Pseudomonadota</taxon>
        <taxon>Gammaproteobacteria</taxon>
        <taxon>Cellvibrionales</taxon>
        <taxon>Microbulbiferaceae</taxon>
        <taxon>Microbulbifer</taxon>
    </lineage>
</organism>
<evidence type="ECO:0000313" key="2">
    <source>
        <dbReference type="Proteomes" id="UP000563601"/>
    </source>
</evidence>
<comment type="caution">
    <text evidence="1">The sequence shown here is derived from an EMBL/GenBank/DDBJ whole genome shotgun (WGS) entry which is preliminary data.</text>
</comment>
<protein>
    <submittedName>
        <fullName evidence="1">Uncharacterized protein</fullName>
    </submittedName>
</protein>
<gene>
    <name evidence="1" type="ORF">HNQ53_003144</name>
</gene>
<dbReference type="AlphaFoldDB" id="A0AA89TI32"/>
<sequence>MVLKTRLAQTFCANIEPHLLLDLIFWTSGEDTPELVAGRETLRVKVYRLTAR</sequence>
<dbReference type="Proteomes" id="UP000563601">
    <property type="component" value="Unassembled WGS sequence"/>
</dbReference>
<proteinExistence type="predicted"/>
<reference evidence="1 2" key="1">
    <citation type="submission" date="2020-08" db="EMBL/GenBank/DDBJ databases">
        <title>Genomic Encyclopedia of Type Strains, Phase IV (KMG-IV): sequencing the most valuable type-strain genomes for metagenomic binning, comparative biology and taxonomic classification.</title>
        <authorList>
            <person name="Goeker M."/>
        </authorList>
    </citation>
    <scope>NUCLEOTIDE SEQUENCE [LARGE SCALE GENOMIC DNA]</scope>
    <source>
        <strain evidence="1 2">DSM 11525</strain>
    </source>
</reference>
<accession>A0AA89TI32</accession>
<evidence type="ECO:0000313" key="1">
    <source>
        <dbReference type="EMBL" id="MBB5212903.1"/>
    </source>
</evidence>